<dbReference type="Proteomes" id="UP001153642">
    <property type="component" value="Unassembled WGS sequence"/>
</dbReference>
<accession>A0ABT6FWY7</accession>
<keyword evidence="6" id="KW-1185">Reference proteome</keyword>
<dbReference type="EMBL" id="JAPMUA010000007">
    <property type="protein sequence ID" value="MDG3587632.1"/>
    <property type="molecule type" value="Genomic_DNA"/>
</dbReference>
<evidence type="ECO:0000256" key="2">
    <source>
        <dbReference type="ARBA" id="ARBA00023136"/>
    </source>
</evidence>
<dbReference type="InterPro" id="IPR000184">
    <property type="entry name" value="Bac_surfAg_D15"/>
</dbReference>
<sequence length="429" mass="48328">MTHHIKIIYSCIIIMMLSFSALAQNDTIASNKQRKQAKKEAKKLKKQEPPTKGTVYFSPVPVIGANPAFGFIYGVGASVSGFLGEPETTKISNALLGLAHTTKKQTIITLKSTIYGEDNKYILLGDWRYLNSSQPTWGLGTGPQSARMASNNFGFDDSSIEGTSETDMMEFSFFRFYETYLRQINDSPFYAGLGLHLDFFRNIKDQLLDLEADTPVITPYYAYNERYGFKQDKSTLVGLSLNGVYDTRDNINNPYQGRYAMVQYKINPEFLGSDQSSSQLWIEYRDYFNFTPDNNNILALWMVGNFTVSGDLPYMNLPAIGWDQYSKTGEPYAQGRFRGNHLMFTGVEYRKHLYASKKNPKLLGLVLYANATTASGKSNGIDLFEYIEPGGGLGLRFNISQKARTNIGIDYGWGSYGTKGLFLRLNENF</sequence>
<reference evidence="5" key="1">
    <citation type="submission" date="2022-11" db="EMBL/GenBank/DDBJ databases">
        <title>High-quality draft genome sequence of Galbibacter sp. strain CMA-7.</title>
        <authorList>
            <person name="Wei L."/>
            <person name="Dong C."/>
            <person name="Shao Z."/>
        </authorList>
    </citation>
    <scope>NUCLEOTIDE SEQUENCE</scope>
    <source>
        <strain evidence="5">CMA-7</strain>
    </source>
</reference>
<organism evidence="5 6">
    <name type="scientific">Galbibacter pacificus</name>
    <dbReference type="NCBI Taxonomy" id="2996052"/>
    <lineage>
        <taxon>Bacteria</taxon>
        <taxon>Pseudomonadati</taxon>
        <taxon>Bacteroidota</taxon>
        <taxon>Flavobacteriia</taxon>
        <taxon>Flavobacteriales</taxon>
        <taxon>Flavobacteriaceae</taxon>
        <taxon>Galbibacter</taxon>
    </lineage>
</organism>
<keyword evidence="3" id="KW-0732">Signal</keyword>
<dbReference type="RefSeq" id="WP_277901140.1">
    <property type="nucleotide sequence ID" value="NZ_JAPMUA010000007.1"/>
</dbReference>
<keyword evidence="2" id="KW-0472">Membrane</keyword>
<feature type="chain" id="PRO_5045643787" evidence="3">
    <location>
        <begin position="24"/>
        <end position="429"/>
    </location>
</feature>
<evidence type="ECO:0000256" key="1">
    <source>
        <dbReference type="ARBA" id="ARBA00004370"/>
    </source>
</evidence>
<dbReference type="Gene3D" id="2.40.160.50">
    <property type="entry name" value="membrane protein fhac: a member of the omp85/tpsb transporter family"/>
    <property type="match status" value="1"/>
</dbReference>
<evidence type="ECO:0000313" key="5">
    <source>
        <dbReference type="EMBL" id="MDG3587632.1"/>
    </source>
</evidence>
<evidence type="ECO:0000259" key="4">
    <source>
        <dbReference type="Pfam" id="PF01103"/>
    </source>
</evidence>
<evidence type="ECO:0000313" key="6">
    <source>
        <dbReference type="Proteomes" id="UP001153642"/>
    </source>
</evidence>
<comment type="caution">
    <text evidence="5">The sequence shown here is derived from an EMBL/GenBank/DDBJ whole genome shotgun (WGS) entry which is preliminary data.</text>
</comment>
<gene>
    <name evidence="5" type="ORF">OSR52_17370</name>
</gene>
<name>A0ABT6FWY7_9FLAO</name>
<evidence type="ECO:0000256" key="3">
    <source>
        <dbReference type="SAM" id="SignalP"/>
    </source>
</evidence>
<protein>
    <submittedName>
        <fullName evidence="5">BamA/TamA family outer membrane protein</fullName>
    </submittedName>
</protein>
<feature type="domain" description="Bacterial surface antigen (D15)" evidence="4">
    <location>
        <begin position="223"/>
        <end position="399"/>
    </location>
</feature>
<feature type="signal peptide" evidence="3">
    <location>
        <begin position="1"/>
        <end position="23"/>
    </location>
</feature>
<proteinExistence type="predicted"/>
<comment type="subcellular location">
    <subcellularLocation>
        <location evidence="1">Membrane</location>
    </subcellularLocation>
</comment>
<dbReference type="Pfam" id="PF01103">
    <property type="entry name" value="Omp85"/>
    <property type="match status" value="1"/>
</dbReference>